<accession>A0A4V3S8Q3</accession>
<evidence type="ECO:0000313" key="2">
    <source>
        <dbReference type="EMBL" id="TGZ42214.1"/>
    </source>
</evidence>
<dbReference type="Proteomes" id="UP000308267">
    <property type="component" value="Unassembled WGS sequence"/>
</dbReference>
<dbReference type="OrthoDB" id="10409072at2759"/>
<comment type="caution">
    <text evidence="2">The sequence shown here is derived from an EMBL/GenBank/DDBJ whole genome shotgun (WGS) entry which is preliminary data.</text>
</comment>
<proteinExistence type="predicted"/>
<evidence type="ECO:0000313" key="3">
    <source>
        <dbReference type="Proteomes" id="UP000308267"/>
    </source>
</evidence>
<dbReference type="AlphaFoldDB" id="A0A4V3S8Q3"/>
<organism evidence="2 3">
    <name type="scientific">Opisthorchis felineus</name>
    <dbReference type="NCBI Taxonomy" id="147828"/>
    <lineage>
        <taxon>Eukaryota</taxon>
        <taxon>Metazoa</taxon>
        <taxon>Spiralia</taxon>
        <taxon>Lophotrochozoa</taxon>
        <taxon>Platyhelminthes</taxon>
        <taxon>Trematoda</taxon>
        <taxon>Digenea</taxon>
        <taxon>Opisthorchiida</taxon>
        <taxon>Opisthorchiata</taxon>
        <taxon>Opisthorchiidae</taxon>
        <taxon>Opisthorchis</taxon>
    </lineage>
</organism>
<name>A0A4V3S8Q3_OPIFE</name>
<evidence type="ECO:0000256" key="1">
    <source>
        <dbReference type="SAM" id="Phobius"/>
    </source>
</evidence>
<sequence>MSAYSMKPTTDSRLPQRIPTNVHELFKRRLAIFWGQILSSLLVVVVTLTVLFLCLWIGEKRRTSIVLITEPTVAPAKSTVRTTRTTVRPTSEKIEPPTADTNRITKYIETELLANGPTVQWRGVSGENDIPLYNRPTDRLCDWVLGKLRLIWSNFCVKKIICSGRVEETTASVKLYSPSRIYRHLCPDMEDKGTREFALQQLNSPPEVSNRGSFKFIANNNNDIKVLYVKLTLSEAEKPTISSKSQSDSAKNEIIYQMDRILGWRKLNASIIRRCFDGVTDTNNGLQMAYFQIYLPEANNFQEVLLKEGLQFFSGFAPTVPEFVQQQNEGLLEMLMKFAFTLPEEIEIKDALVKDLVNAVLQRCTFMKTIVSAWTPVISGLSYEIRITLTLGNHVWGDLDAQCLTEAVQNELAAKWISQIEIIGQKSETAQRS</sequence>
<keyword evidence="1" id="KW-0472">Membrane</keyword>
<keyword evidence="1" id="KW-1133">Transmembrane helix</keyword>
<gene>
    <name evidence="2" type="ORF">CRM22_011224</name>
</gene>
<protein>
    <submittedName>
        <fullName evidence="2">Uncharacterized protein</fullName>
    </submittedName>
</protein>
<keyword evidence="1" id="KW-0812">Transmembrane</keyword>
<keyword evidence="3" id="KW-1185">Reference proteome</keyword>
<reference evidence="2 3" key="1">
    <citation type="journal article" date="2019" name="BMC Genomics">
        <title>New insights from Opisthorchis felineus genome: update on genomics of the epidemiologically important liver flukes.</title>
        <authorList>
            <person name="Ershov N.I."/>
            <person name="Mordvinov V.A."/>
            <person name="Prokhortchouk E.B."/>
            <person name="Pakharukova M.Y."/>
            <person name="Gunbin K.V."/>
            <person name="Ustyantsev K."/>
            <person name="Genaev M.A."/>
            <person name="Blinov A.G."/>
            <person name="Mazur A."/>
            <person name="Boulygina E."/>
            <person name="Tsygankova S."/>
            <person name="Khrameeva E."/>
            <person name="Chekanov N."/>
            <person name="Fan G."/>
            <person name="Xiao A."/>
            <person name="Zhang H."/>
            <person name="Xu X."/>
            <person name="Yang H."/>
            <person name="Solovyev V."/>
            <person name="Lee S.M."/>
            <person name="Liu X."/>
            <person name="Afonnikov D.A."/>
            <person name="Skryabin K.G."/>
        </authorList>
    </citation>
    <scope>NUCLEOTIDE SEQUENCE [LARGE SCALE GENOMIC DNA]</scope>
    <source>
        <strain evidence="2">AK-0245</strain>
        <tissue evidence="2">Whole organism</tissue>
    </source>
</reference>
<feature type="transmembrane region" description="Helical" evidence="1">
    <location>
        <begin position="31"/>
        <end position="57"/>
    </location>
</feature>
<dbReference type="EMBL" id="SJOL01012597">
    <property type="protein sequence ID" value="TGZ42214.1"/>
    <property type="molecule type" value="Genomic_DNA"/>
</dbReference>